<name>A0ABW0KAW9_9BACL</name>
<comment type="caution">
    <text evidence="3">The sequence shown here is derived from an EMBL/GenBank/DDBJ whole genome shotgun (WGS) entry which is preliminary data.</text>
</comment>
<evidence type="ECO:0000313" key="4">
    <source>
        <dbReference type="Proteomes" id="UP001596044"/>
    </source>
</evidence>
<feature type="transmembrane region" description="Helical" evidence="1">
    <location>
        <begin position="526"/>
        <end position="546"/>
    </location>
</feature>
<organism evidence="3 4">
    <name type="scientific">Paenibacillus aestuarii</name>
    <dbReference type="NCBI Taxonomy" id="516965"/>
    <lineage>
        <taxon>Bacteria</taxon>
        <taxon>Bacillati</taxon>
        <taxon>Bacillota</taxon>
        <taxon>Bacilli</taxon>
        <taxon>Bacillales</taxon>
        <taxon>Paenibacillaceae</taxon>
        <taxon>Paenibacillus</taxon>
    </lineage>
</organism>
<dbReference type="SUPFAM" id="SSF56601">
    <property type="entry name" value="beta-lactamase/transpeptidase-like"/>
    <property type="match status" value="1"/>
</dbReference>
<dbReference type="Pfam" id="PF00144">
    <property type="entry name" value="Beta-lactamase"/>
    <property type="match status" value="1"/>
</dbReference>
<sequence>MAVALIATFMMLTVVPKYSLASAEALDINNTEQLKKYVDDYFAKEMDTYHIPGAAITFVKDGKALFSAGYGYADLDKKTKVDPNDTVFRIGSVTKTFTATAIMQLYEQRKIDLNADINEYLKGFKIHGLNNKPVTVSNLLTHTAGFDEYYEDLSAKPEPLQQFMKTHAPAMINEPGVESLYSNYGYALLGYIVESVSGETYDQYIQNHILNPLGMKTATLHKNENDHIASSYAYDAAKQTYTKQPYVITDNYAPAGNLSMKIPDMDPYMMAQLQSGSYHNALLKDETSQLMQAKHFSKDPSLSGFGFGLWEDIPRQHRAVMHGGTVDGFRTWMYLIPEEKLGFTIFTNGSNGHALNQAFIDDFNKHFYPVAPVNNTAKLNLSEEAMKPYTGTFISTRYFHYGIGRFGPKISPPATTVIEATGPSELKVTSGSHVQTFVAERENMFVEKNGSDRLFYYKTAKGDLHFTLSSYPMSSYERQTSAIPALASGIALVLIIILSTIILIISALIGMFKKDAKSTTKPIRRVALIANILYIVTLPLAFTYWNDLFGAAPTPWKIALYTAAIAFVLYIIVALMWVSLIKRKSVNGWVKFGYIIPTIAGLLLTPYMIYWNLVGKFVLSVM</sequence>
<gene>
    <name evidence="3" type="ORF">ACFPOG_16980</name>
</gene>
<feature type="transmembrane region" description="Helical" evidence="1">
    <location>
        <begin position="482"/>
        <end position="505"/>
    </location>
</feature>
<feature type="transmembrane region" description="Helical" evidence="1">
    <location>
        <begin position="558"/>
        <end position="580"/>
    </location>
</feature>
<dbReference type="PANTHER" id="PTHR46825">
    <property type="entry name" value="D-ALANYL-D-ALANINE-CARBOXYPEPTIDASE/ENDOPEPTIDASE AMPH"/>
    <property type="match status" value="1"/>
</dbReference>
<dbReference type="InterPro" id="IPR001466">
    <property type="entry name" value="Beta-lactam-related"/>
</dbReference>
<dbReference type="Gene3D" id="3.40.710.10">
    <property type="entry name" value="DD-peptidase/beta-lactamase superfamily"/>
    <property type="match status" value="1"/>
</dbReference>
<proteinExistence type="predicted"/>
<dbReference type="InterPro" id="IPR050491">
    <property type="entry name" value="AmpC-like"/>
</dbReference>
<evidence type="ECO:0000256" key="1">
    <source>
        <dbReference type="SAM" id="Phobius"/>
    </source>
</evidence>
<accession>A0ABW0KAW9</accession>
<dbReference type="GO" id="GO:0016787">
    <property type="term" value="F:hydrolase activity"/>
    <property type="evidence" value="ECO:0007669"/>
    <property type="project" value="UniProtKB-KW"/>
</dbReference>
<dbReference type="EMBL" id="JBHSMJ010000022">
    <property type="protein sequence ID" value="MFC5449947.1"/>
    <property type="molecule type" value="Genomic_DNA"/>
</dbReference>
<evidence type="ECO:0000259" key="2">
    <source>
        <dbReference type="Pfam" id="PF00144"/>
    </source>
</evidence>
<dbReference type="Proteomes" id="UP001596044">
    <property type="component" value="Unassembled WGS sequence"/>
</dbReference>
<feature type="domain" description="Beta-lactamase-related" evidence="2">
    <location>
        <begin position="38"/>
        <end position="353"/>
    </location>
</feature>
<reference evidence="4" key="1">
    <citation type="journal article" date="2019" name="Int. J. Syst. Evol. Microbiol.">
        <title>The Global Catalogue of Microorganisms (GCM) 10K type strain sequencing project: providing services to taxonomists for standard genome sequencing and annotation.</title>
        <authorList>
            <consortium name="The Broad Institute Genomics Platform"/>
            <consortium name="The Broad Institute Genome Sequencing Center for Infectious Disease"/>
            <person name="Wu L."/>
            <person name="Ma J."/>
        </authorList>
    </citation>
    <scope>NUCLEOTIDE SEQUENCE [LARGE SCALE GENOMIC DNA]</scope>
    <source>
        <strain evidence="4">KACC 11904</strain>
    </source>
</reference>
<keyword evidence="4" id="KW-1185">Reference proteome</keyword>
<keyword evidence="1" id="KW-0812">Transmembrane</keyword>
<keyword evidence="3" id="KW-0378">Hydrolase</keyword>
<feature type="transmembrane region" description="Helical" evidence="1">
    <location>
        <begin position="592"/>
        <end position="613"/>
    </location>
</feature>
<keyword evidence="1" id="KW-0472">Membrane</keyword>
<keyword evidence="1" id="KW-1133">Transmembrane helix</keyword>
<dbReference type="PANTHER" id="PTHR46825:SF9">
    <property type="entry name" value="BETA-LACTAMASE-RELATED DOMAIN-CONTAINING PROTEIN"/>
    <property type="match status" value="1"/>
</dbReference>
<evidence type="ECO:0000313" key="3">
    <source>
        <dbReference type="EMBL" id="MFC5449947.1"/>
    </source>
</evidence>
<dbReference type="RefSeq" id="WP_270884935.1">
    <property type="nucleotide sequence ID" value="NZ_JAQFVF010000080.1"/>
</dbReference>
<protein>
    <submittedName>
        <fullName evidence="3">Serine hydrolase domain-containing protein</fullName>
        <ecNumber evidence="3">3.-.-.-</ecNumber>
    </submittedName>
</protein>
<dbReference type="InterPro" id="IPR012338">
    <property type="entry name" value="Beta-lactam/transpept-like"/>
</dbReference>
<dbReference type="EC" id="3.-.-.-" evidence="3"/>